<accession>A0ABP3TZQ5</accession>
<reference evidence="3" key="1">
    <citation type="journal article" date="2019" name="Int. J. Syst. Evol. Microbiol.">
        <title>The Global Catalogue of Microorganisms (GCM) 10K type strain sequencing project: providing services to taxonomists for standard genome sequencing and annotation.</title>
        <authorList>
            <consortium name="The Broad Institute Genomics Platform"/>
            <consortium name="The Broad Institute Genome Sequencing Center for Infectious Disease"/>
            <person name="Wu L."/>
            <person name="Ma J."/>
        </authorList>
    </citation>
    <scope>NUCLEOTIDE SEQUENCE [LARGE SCALE GENOMIC DNA]</scope>
    <source>
        <strain evidence="3">JCM 1405</strain>
    </source>
</reference>
<protein>
    <recommendedName>
        <fullName evidence="4">DUF3021 domain-containing protein</fullName>
    </recommendedName>
</protein>
<keyword evidence="1" id="KW-0812">Transmembrane</keyword>
<dbReference type="Proteomes" id="UP001500339">
    <property type="component" value="Unassembled WGS sequence"/>
</dbReference>
<evidence type="ECO:0000256" key="1">
    <source>
        <dbReference type="SAM" id="Phobius"/>
    </source>
</evidence>
<comment type="caution">
    <text evidence="2">The sequence shown here is derived from an EMBL/GenBank/DDBJ whole genome shotgun (WGS) entry which is preliminary data.</text>
</comment>
<feature type="transmembrane region" description="Helical" evidence="1">
    <location>
        <begin position="41"/>
        <end position="65"/>
    </location>
</feature>
<dbReference type="RefSeq" id="WP_343766735.1">
    <property type="nucleotide sequence ID" value="NZ_BAAACF010000001.1"/>
</dbReference>
<name>A0ABP3TZQ5_9CLOT</name>
<keyword evidence="1" id="KW-1133">Transmembrane helix</keyword>
<sequence length="151" mass="17667">MKKYIELIVQFKFVWGLFFTASILLYSLVSMILGYSSMDFILIWQFAGITLILVFIHYLVFGEFILTSLSSKHKITIHFILCYIILLLFSNALAWTHISKIYSVLVFTVGYTLLYLSLSFSLYVYYKVTGEILNDKLAMYKQKKNYGEVEK</sequence>
<keyword evidence="1" id="KW-0472">Membrane</keyword>
<feature type="transmembrane region" description="Helical" evidence="1">
    <location>
        <begin position="101"/>
        <end position="126"/>
    </location>
</feature>
<feature type="transmembrane region" description="Helical" evidence="1">
    <location>
        <begin position="77"/>
        <end position="95"/>
    </location>
</feature>
<evidence type="ECO:0000313" key="3">
    <source>
        <dbReference type="Proteomes" id="UP001500339"/>
    </source>
</evidence>
<evidence type="ECO:0008006" key="4">
    <source>
        <dbReference type="Google" id="ProtNLM"/>
    </source>
</evidence>
<dbReference type="EMBL" id="BAAACF010000001">
    <property type="protein sequence ID" value="GAA0719312.1"/>
    <property type="molecule type" value="Genomic_DNA"/>
</dbReference>
<organism evidence="2 3">
    <name type="scientific">Clostridium malenominatum</name>
    <dbReference type="NCBI Taxonomy" id="1539"/>
    <lineage>
        <taxon>Bacteria</taxon>
        <taxon>Bacillati</taxon>
        <taxon>Bacillota</taxon>
        <taxon>Clostridia</taxon>
        <taxon>Eubacteriales</taxon>
        <taxon>Clostridiaceae</taxon>
        <taxon>Clostridium</taxon>
    </lineage>
</organism>
<evidence type="ECO:0000313" key="2">
    <source>
        <dbReference type="EMBL" id="GAA0719312.1"/>
    </source>
</evidence>
<gene>
    <name evidence="2" type="ORF">GCM10008905_07160</name>
</gene>
<feature type="transmembrane region" description="Helical" evidence="1">
    <location>
        <begin position="12"/>
        <end position="35"/>
    </location>
</feature>
<proteinExistence type="predicted"/>
<keyword evidence="3" id="KW-1185">Reference proteome</keyword>